<feature type="domain" description="Glycoside-hydrolase family GH114 TIM-barrel" evidence="1">
    <location>
        <begin position="1"/>
        <end position="154"/>
    </location>
</feature>
<dbReference type="InterPro" id="IPR013785">
    <property type="entry name" value="Aldolase_TIM"/>
</dbReference>
<sequence>MADWAGERWADVRQPGVLAVVRKRLQLCRDKGFLGVEADNVDMVNLDTGLKNFTAADQLAFIAKVATAAHELGLAFGLKNDLLQVKDLAPTGLVDFAINESCSEYTECKLYRPFQEAGIPVFNVEYSKAAFDRLCGLSGTVKGIRSIFKSNDLKAVPRAACPGQP</sequence>
<dbReference type="RefSeq" id="XP_013892468.1">
    <property type="nucleotide sequence ID" value="XM_014037014.1"/>
</dbReference>
<evidence type="ECO:0000313" key="2">
    <source>
        <dbReference type="EMBL" id="KIY93448.1"/>
    </source>
</evidence>
<evidence type="ECO:0000313" key="3">
    <source>
        <dbReference type="Proteomes" id="UP000054498"/>
    </source>
</evidence>
<dbReference type="PANTHER" id="PTHR35273">
    <property type="entry name" value="ALPHA-1,4 POLYGALACTOSAMINIDASE, PUTATIVE (AFU_ORTHOLOGUE AFUA_3G07890)-RELATED"/>
    <property type="match status" value="1"/>
</dbReference>
<dbReference type="Proteomes" id="UP000054498">
    <property type="component" value="Unassembled WGS sequence"/>
</dbReference>
<dbReference type="AlphaFoldDB" id="A0A0D2KC64"/>
<organism evidence="2 3">
    <name type="scientific">Monoraphidium neglectum</name>
    <dbReference type="NCBI Taxonomy" id="145388"/>
    <lineage>
        <taxon>Eukaryota</taxon>
        <taxon>Viridiplantae</taxon>
        <taxon>Chlorophyta</taxon>
        <taxon>core chlorophytes</taxon>
        <taxon>Chlorophyceae</taxon>
        <taxon>CS clade</taxon>
        <taxon>Sphaeropleales</taxon>
        <taxon>Selenastraceae</taxon>
        <taxon>Monoraphidium</taxon>
    </lineage>
</organism>
<dbReference type="InterPro" id="IPR017853">
    <property type="entry name" value="GH"/>
</dbReference>
<dbReference type="Gene3D" id="3.20.20.70">
    <property type="entry name" value="Aldolase class I"/>
    <property type="match status" value="1"/>
</dbReference>
<dbReference type="PANTHER" id="PTHR35273:SF2">
    <property type="entry name" value="ALPHA-GALACTOSIDASE"/>
    <property type="match status" value="1"/>
</dbReference>
<gene>
    <name evidence="2" type="ORF">MNEG_14513</name>
</gene>
<dbReference type="STRING" id="145388.A0A0D2KC64"/>
<reference evidence="2 3" key="1">
    <citation type="journal article" date="2013" name="BMC Genomics">
        <title>Reconstruction of the lipid metabolism for the microalga Monoraphidium neglectum from its genome sequence reveals characteristics suitable for biofuel production.</title>
        <authorList>
            <person name="Bogen C."/>
            <person name="Al-Dilaimi A."/>
            <person name="Albersmeier A."/>
            <person name="Wichmann J."/>
            <person name="Grundmann M."/>
            <person name="Rupp O."/>
            <person name="Lauersen K.J."/>
            <person name="Blifernez-Klassen O."/>
            <person name="Kalinowski J."/>
            <person name="Goesmann A."/>
            <person name="Mussgnug J.H."/>
            <person name="Kruse O."/>
        </authorList>
    </citation>
    <scope>NUCLEOTIDE SEQUENCE [LARGE SCALE GENOMIC DNA]</scope>
    <source>
        <strain evidence="2 3">SAG 48.87</strain>
    </source>
</reference>
<keyword evidence="3" id="KW-1185">Reference proteome</keyword>
<dbReference type="KEGG" id="mng:MNEG_14513"/>
<protein>
    <recommendedName>
        <fullName evidence="1">Glycoside-hydrolase family GH114 TIM-barrel domain-containing protein</fullName>
    </recommendedName>
</protein>
<dbReference type="SUPFAM" id="SSF51445">
    <property type="entry name" value="(Trans)glycosidases"/>
    <property type="match status" value="1"/>
</dbReference>
<name>A0A0D2KC64_9CHLO</name>
<accession>A0A0D2KC64</accession>
<evidence type="ECO:0000259" key="1">
    <source>
        <dbReference type="Pfam" id="PF03537"/>
    </source>
</evidence>
<proteinExistence type="predicted"/>
<dbReference type="InterPro" id="IPR004352">
    <property type="entry name" value="GH114_TIM-barrel"/>
</dbReference>
<dbReference type="GeneID" id="25732083"/>
<dbReference type="EMBL" id="KK104764">
    <property type="protein sequence ID" value="KIY93448.1"/>
    <property type="molecule type" value="Genomic_DNA"/>
</dbReference>
<dbReference type="OrthoDB" id="2108802at2759"/>
<dbReference type="Pfam" id="PF03537">
    <property type="entry name" value="Glyco_hydro_114"/>
    <property type="match status" value="1"/>
</dbReference>